<evidence type="ECO:0000313" key="11">
    <source>
        <dbReference type="Proteomes" id="UP000701853"/>
    </source>
</evidence>
<evidence type="ECO:0000259" key="9">
    <source>
        <dbReference type="SMART" id="SM01115"/>
    </source>
</evidence>
<dbReference type="Proteomes" id="UP000701853">
    <property type="component" value="Chromosome 6"/>
</dbReference>
<dbReference type="Gene3D" id="6.10.140.420">
    <property type="match status" value="2"/>
</dbReference>
<feature type="region of interest" description="Disordered" evidence="8">
    <location>
        <begin position="1"/>
        <end position="20"/>
    </location>
</feature>
<keyword evidence="4" id="KW-0747">Spliceosome</keyword>
<dbReference type="OrthoDB" id="10267305at2759"/>
<dbReference type="GO" id="GO:0005681">
    <property type="term" value="C:spliceosomal complex"/>
    <property type="evidence" value="ECO:0007669"/>
    <property type="project" value="UniProtKB-KW"/>
</dbReference>
<dbReference type="GO" id="GO:0008380">
    <property type="term" value="P:RNA splicing"/>
    <property type="evidence" value="ECO:0007669"/>
    <property type="project" value="UniProtKB-KW"/>
</dbReference>
<dbReference type="CDD" id="cd21373">
    <property type="entry name" value="cwf21_SRRM2-like"/>
    <property type="match status" value="2"/>
</dbReference>
<dbReference type="PANTHER" id="PTHR36562">
    <property type="entry name" value="SERINE/ARGININE REPETITIVE MATRIX 2"/>
    <property type="match status" value="1"/>
</dbReference>
<keyword evidence="7" id="KW-0175">Coiled coil</keyword>
<evidence type="ECO:0000256" key="5">
    <source>
        <dbReference type="ARBA" id="ARBA00023187"/>
    </source>
</evidence>
<keyword evidence="11" id="KW-1185">Reference proteome</keyword>
<feature type="coiled-coil region" evidence="7">
    <location>
        <begin position="206"/>
        <end position="233"/>
    </location>
</feature>
<feature type="compositionally biased region" description="Polar residues" evidence="8">
    <location>
        <begin position="10"/>
        <end position="20"/>
    </location>
</feature>
<organism evidence="10 11">
    <name type="scientific">Gossypium anomalum</name>
    <dbReference type="NCBI Taxonomy" id="47600"/>
    <lineage>
        <taxon>Eukaryota</taxon>
        <taxon>Viridiplantae</taxon>
        <taxon>Streptophyta</taxon>
        <taxon>Embryophyta</taxon>
        <taxon>Tracheophyta</taxon>
        <taxon>Spermatophyta</taxon>
        <taxon>Magnoliopsida</taxon>
        <taxon>eudicotyledons</taxon>
        <taxon>Gunneridae</taxon>
        <taxon>Pentapetalae</taxon>
        <taxon>rosids</taxon>
        <taxon>malvids</taxon>
        <taxon>Malvales</taxon>
        <taxon>Malvaceae</taxon>
        <taxon>Malvoideae</taxon>
        <taxon>Gossypium</taxon>
    </lineage>
</organism>
<feature type="domain" description="CWF21" evidence="9">
    <location>
        <begin position="59"/>
        <end position="104"/>
    </location>
</feature>
<gene>
    <name evidence="10" type="ORF">CXB51_016064</name>
</gene>
<feature type="coiled-coil region" evidence="7">
    <location>
        <begin position="85"/>
        <end position="112"/>
    </location>
</feature>
<sequence length="295" mass="33525">MDNGIGLNTPRGSGTNGYIQSNKFFVKPKTNRVTDSTKPFEADQGSAGLTTRKPNKEILEHDRKRQIELKLVILEDKLAEQGYIESEIADKLVEARKALEDAQQEKDEEEGEVIPIPTRQQKNLRSFLLQSFAVTSSSRKLSNKFFVKPKTNRLTDSTKPFEADQGTAGLITRKPDKEILEHDRKRQIELKLVILEDKLPEQGYTESEIADKLVEARKALEDAQQEKDEEEGEVIPIPTRQQKAWDTQTHQIAARKEKQMETFRAALGIGASEFGLPPLPNPRKNIDFDQCRQET</sequence>
<evidence type="ECO:0000256" key="7">
    <source>
        <dbReference type="SAM" id="Coils"/>
    </source>
</evidence>
<feature type="region of interest" description="Disordered" evidence="8">
    <location>
        <begin position="274"/>
        <end position="295"/>
    </location>
</feature>
<evidence type="ECO:0000256" key="2">
    <source>
        <dbReference type="ARBA" id="ARBA00005954"/>
    </source>
</evidence>
<dbReference type="AlphaFoldDB" id="A0A8J5Z871"/>
<evidence type="ECO:0000256" key="8">
    <source>
        <dbReference type="SAM" id="MobiDB-lite"/>
    </source>
</evidence>
<comment type="subcellular location">
    <subcellularLocation>
        <location evidence="1">Nucleus</location>
    </subcellularLocation>
</comment>
<feature type="region of interest" description="Disordered" evidence="8">
    <location>
        <begin position="30"/>
        <end position="49"/>
    </location>
</feature>
<dbReference type="Pfam" id="PF08312">
    <property type="entry name" value="cwf21"/>
    <property type="match status" value="2"/>
</dbReference>
<dbReference type="PANTHER" id="PTHR36562:SF5">
    <property type="entry name" value="SERINE_ARGININE REPETITIVE MATRIX 2"/>
    <property type="match status" value="1"/>
</dbReference>
<reference evidence="10 11" key="1">
    <citation type="journal article" date="2021" name="bioRxiv">
        <title>The Gossypium anomalum genome as a resource for cotton improvement and evolutionary analysis of hybrid incompatibility.</title>
        <authorList>
            <person name="Grover C.E."/>
            <person name="Yuan D."/>
            <person name="Arick M.A."/>
            <person name="Miller E.R."/>
            <person name="Hu G."/>
            <person name="Peterson D.G."/>
            <person name="Wendel J.F."/>
            <person name="Udall J.A."/>
        </authorList>
    </citation>
    <scope>NUCLEOTIDE SEQUENCE [LARGE SCALE GENOMIC DNA]</scope>
    <source>
        <strain evidence="10">JFW-Udall</strain>
        <tissue evidence="10">Leaf</tissue>
    </source>
</reference>
<evidence type="ECO:0000256" key="6">
    <source>
        <dbReference type="ARBA" id="ARBA00023242"/>
    </source>
</evidence>
<keyword evidence="6" id="KW-0539">Nucleus</keyword>
<protein>
    <recommendedName>
        <fullName evidence="9">CWF21 domain-containing protein</fullName>
    </recommendedName>
</protein>
<feature type="compositionally biased region" description="Basic and acidic residues" evidence="8">
    <location>
        <begin position="284"/>
        <end position="295"/>
    </location>
</feature>
<dbReference type="InterPro" id="IPR051372">
    <property type="entry name" value="CWC21"/>
</dbReference>
<keyword evidence="5" id="KW-0508">mRNA splicing</keyword>
<proteinExistence type="inferred from homology"/>
<dbReference type="InterPro" id="IPR013170">
    <property type="entry name" value="mRNA_splic_Cwf21_dom"/>
</dbReference>
<dbReference type="SMART" id="SM01115">
    <property type="entry name" value="cwf21"/>
    <property type="match status" value="2"/>
</dbReference>
<feature type="domain" description="CWF21" evidence="9">
    <location>
        <begin position="180"/>
        <end position="225"/>
    </location>
</feature>
<keyword evidence="3" id="KW-0507">mRNA processing</keyword>
<comment type="similarity">
    <text evidence="2">Belongs to the CWC21 family.</text>
</comment>
<evidence type="ECO:0000256" key="4">
    <source>
        <dbReference type="ARBA" id="ARBA00022728"/>
    </source>
</evidence>
<name>A0A8J5Z871_9ROSI</name>
<accession>A0A8J5Z871</accession>
<evidence type="ECO:0000256" key="1">
    <source>
        <dbReference type="ARBA" id="ARBA00004123"/>
    </source>
</evidence>
<dbReference type="GO" id="GO:0006397">
    <property type="term" value="P:mRNA processing"/>
    <property type="evidence" value="ECO:0007669"/>
    <property type="project" value="UniProtKB-KW"/>
</dbReference>
<evidence type="ECO:0000256" key="3">
    <source>
        <dbReference type="ARBA" id="ARBA00022664"/>
    </source>
</evidence>
<comment type="caution">
    <text evidence="10">The sequence shown here is derived from an EMBL/GenBank/DDBJ whole genome shotgun (WGS) entry which is preliminary data.</text>
</comment>
<dbReference type="EMBL" id="JAHUZN010000006">
    <property type="protein sequence ID" value="KAG8490270.1"/>
    <property type="molecule type" value="Genomic_DNA"/>
</dbReference>
<evidence type="ECO:0000313" key="10">
    <source>
        <dbReference type="EMBL" id="KAG8490270.1"/>
    </source>
</evidence>